<keyword evidence="2" id="KW-0813">Transport</keyword>
<comment type="subcellular location">
    <subcellularLocation>
        <location evidence="1">Cell membrane</location>
        <topology evidence="1">Multi-pass membrane protein</topology>
    </subcellularLocation>
</comment>
<feature type="transmembrane region" description="Helical" evidence="7">
    <location>
        <begin position="198"/>
        <end position="217"/>
    </location>
</feature>
<feature type="transmembrane region" description="Helical" evidence="7">
    <location>
        <begin position="326"/>
        <end position="346"/>
    </location>
</feature>
<accession>A0ABV6QIX5</accession>
<feature type="transmembrane region" description="Helical" evidence="7">
    <location>
        <begin position="262"/>
        <end position="281"/>
    </location>
</feature>
<dbReference type="Gene3D" id="1.20.1250.20">
    <property type="entry name" value="MFS general substrate transporter like domains"/>
    <property type="match status" value="1"/>
</dbReference>
<feature type="transmembrane region" description="Helical" evidence="7">
    <location>
        <begin position="127"/>
        <end position="149"/>
    </location>
</feature>
<feature type="transmembrane region" description="Helical" evidence="7">
    <location>
        <begin position="229"/>
        <end position="250"/>
    </location>
</feature>
<comment type="caution">
    <text evidence="9">The sequence shown here is derived from an EMBL/GenBank/DDBJ whole genome shotgun (WGS) entry which is preliminary data.</text>
</comment>
<feature type="transmembrane region" description="Helical" evidence="7">
    <location>
        <begin position="89"/>
        <end position="106"/>
    </location>
</feature>
<reference evidence="9 10" key="1">
    <citation type="submission" date="2024-09" db="EMBL/GenBank/DDBJ databases">
        <authorList>
            <person name="Sun Q."/>
            <person name="Mori K."/>
        </authorList>
    </citation>
    <scope>NUCLEOTIDE SEQUENCE [LARGE SCALE GENOMIC DNA]</scope>
    <source>
        <strain evidence="9 10">CGMCC 1.15906</strain>
    </source>
</reference>
<evidence type="ECO:0000259" key="8">
    <source>
        <dbReference type="PROSITE" id="PS50850"/>
    </source>
</evidence>
<proteinExistence type="predicted"/>
<dbReference type="InterPro" id="IPR011701">
    <property type="entry name" value="MFS"/>
</dbReference>
<evidence type="ECO:0000256" key="7">
    <source>
        <dbReference type="SAM" id="Phobius"/>
    </source>
</evidence>
<evidence type="ECO:0000313" key="9">
    <source>
        <dbReference type="EMBL" id="MFC0624598.1"/>
    </source>
</evidence>
<sequence>MPVWVLVIARAVNRLGAFTLPFLGIVLTVELGASLAEAGFVVTLFGLATIPSRLLGGHLADRLGPKRTIVVGLVGCAVAQLWIALAGSLWSAVVAVVLLGLVFEIYEPPSQAVIADVTEPAARPAAYGLLGAAVAAGAVLAGILAAALSHGSLRWLFVADAVTCLACALLIAVALPRASTSLRQDGSRGGSGWRDRRLLLMLAAGTAFATLYMQLMVGLPLTLLDRDLPASAVGIVLAVSALTLIAAQPLQRAARVRDLDDFQAMAIGYLLLGIGLLGNGFATTLPGFLACTVIWSLGDLLLFSRTYTIVAALAPDKSRGRYMATYGLSWGIATTVAPVLGTQLLAAAGPTTLWTLCALVAFGLAGLQPALRLRLNPLTLRPSELGG</sequence>
<feature type="domain" description="Major facilitator superfamily (MFS) profile" evidence="8">
    <location>
        <begin position="2"/>
        <end position="387"/>
    </location>
</feature>
<evidence type="ECO:0000256" key="4">
    <source>
        <dbReference type="ARBA" id="ARBA00022692"/>
    </source>
</evidence>
<dbReference type="InterPro" id="IPR020846">
    <property type="entry name" value="MFS_dom"/>
</dbReference>
<feature type="transmembrane region" description="Helical" evidence="7">
    <location>
        <begin position="352"/>
        <end position="371"/>
    </location>
</feature>
<keyword evidence="3" id="KW-1003">Cell membrane</keyword>
<dbReference type="PANTHER" id="PTHR23517:SF2">
    <property type="entry name" value="MULTIDRUG RESISTANCE PROTEIN MDTH"/>
    <property type="match status" value="1"/>
</dbReference>
<dbReference type="SUPFAM" id="SSF103473">
    <property type="entry name" value="MFS general substrate transporter"/>
    <property type="match status" value="1"/>
</dbReference>
<evidence type="ECO:0000313" key="10">
    <source>
        <dbReference type="Proteomes" id="UP001589890"/>
    </source>
</evidence>
<keyword evidence="4 7" id="KW-0812">Transmembrane</keyword>
<feature type="transmembrane region" description="Helical" evidence="7">
    <location>
        <begin position="155"/>
        <end position="177"/>
    </location>
</feature>
<keyword evidence="5 7" id="KW-1133">Transmembrane helix</keyword>
<evidence type="ECO:0000256" key="2">
    <source>
        <dbReference type="ARBA" id="ARBA00022448"/>
    </source>
</evidence>
<dbReference type="EMBL" id="JBHLTC010000012">
    <property type="protein sequence ID" value="MFC0624598.1"/>
    <property type="molecule type" value="Genomic_DNA"/>
</dbReference>
<protein>
    <submittedName>
        <fullName evidence="9">MFS transporter</fullName>
    </submittedName>
</protein>
<evidence type="ECO:0000256" key="6">
    <source>
        <dbReference type="ARBA" id="ARBA00023136"/>
    </source>
</evidence>
<feature type="transmembrane region" description="Helical" evidence="7">
    <location>
        <begin position="20"/>
        <end position="47"/>
    </location>
</feature>
<gene>
    <name evidence="9" type="ORF">ACFFGN_11040</name>
</gene>
<dbReference type="InterPro" id="IPR036259">
    <property type="entry name" value="MFS_trans_sf"/>
</dbReference>
<dbReference type="RefSeq" id="WP_380046134.1">
    <property type="nucleotide sequence ID" value="NZ_JBHLTC010000012.1"/>
</dbReference>
<keyword evidence="10" id="KW-1185">Reference proteome</keyword>
<organism evidence="9 10">
    <name type="scientific">Kribbella deserti</name>
    <dbReference type="NCBI Taxonomy" id="1926257"/>
    <lineage>
        <taxon>Bacteria</taxon>
        <taxon>Bacillati</taxon>
        <taxon>Actinomycetota</taxon>
        <taxon>Actinomycetes</taxon>
        <taxon>Propionibacteriales</taxon>
        <taxon>Kribbellaceae</taxon>
        <taxon>Kribbella</taxon>
    </lineage>
</organism>
<name>A0ABV6QIX5_9ACTN</name>
<feature type="transmembrane region" description="Helical" evidence="7">
    <location>
        <begin position="287"/>
        <end position="314"/>
    </location>
</feature>
<evidence type="ECO:0000256" key="5">
    <source>
        <dbReference type="ARBA" id="ARBA00022989"/>
    </source>
</evidence>
<evidence type="ECO:0000256" key="1">
    <source>
        <dbReference type="ARBA" id="ARBA00004651"/>
    </source>
</evidence>
<keyword evidence="6 7" id="KW-0472">Membrane</keyword>
<evidence type="ECO:0000256" key="3">
    <source>
        <dbReference type="ARBA" id="ARBA00022475"/>
    </source>
</evidence>
<dbReference type="PANTHER" id="PTHR23517">
    <property type="entry name" value="RESISTANCE PROTEIN MDTM, PUTATIVE-RELATED-RELATED"/>
    <property type="match status" value="1"/>
</dbReference>
<dbReference type="Proteomes" id="UP001589890">
    <property type="component" value="Unassembled WGS sequence"/>
</dbReference>
<dbReference type="InterPro" id="IPR050171">
    <property type="entry name" value="MFS_Transporters"/>
</dbReference>
<dbReference type="PROSITE" id="PS50850">
    <property type="entry name" value="MFS"/>
    <property type="match status" value="1"/>
</dbReference>
<dbReference type="Pfam" id="PF07690">
    <property type="entry name" value="MFS_1"/>
    <property type="match status" value="2"/>
</dbReference>